<dbReference type="GO" id="GO:0031966">
    <property type="term" value="C:mitochondrial membrane"/>
    <property type="evidence" value="ECO:0007669"/>
    <property type="project" value="UniProtKB-SubCell"/>
</dbReference>
<evidence type="ECO:0000256" key="9">
    <source>
        <dbReference type="RuleBase" id="RU003640"/>
    </source>
</evidence>
<keyword evidence="9 10" id="KW-0496">Mitochondrion</keyword>
<dbReference type="InterPro" id="IPR000440">
    <property type="entry name" value="NADH_UbQ/plastoQ_OxRdtase_su3"/>
</dbReference>
<name>A0A0S2LTT8_BOMHO</name>
<sequence>MYLIYLLIFYSLIIMIMLIIILLNKFLSIFLKKNFEKNLPYECGFNPITKMNIPFSLPFYMISMTFLIFDVEIILLLPLIFYMKTLNSLYLFLLMIFFFIMLMFSLIMEWSCNFLNWMY</sequence>
<dbReference type="GO" id="GO:0030964">
    <property type="term" value="C:NADH dehydrogenase complex"/>
    <property type="evidence" value="ECO:0007669"/>
    <property type="project" value="TreeGrafter"/>
</dbReference>
<evidence type="ECO:0000256" key="7">
    <source>
        <dbReference type="ARBA" id="ARBA00023136"/>
    </source>
</evidence>
<keyword evidence="7 9" id="KW-0472">Membrane</keyword>
<proteinExistence type="inferred from homology"/>
<keyword evidence="9" id="KW-0249">Electron transport</keyword>
<evidence type="ECO:0000256" key="1">
    <source>
        <dbReference type="ARBA" id="ARBA00004370"/>
    </source>
</evidence>
<evidence type="ECO:0000256" key="6">
    <source>
        <dbReference type="ARBA" id="ARBA00022989"/>
    </source>
</evidence>
<evidence type="ECO:0000256" key="4">
    <source>
        <dbReference type="ARBA" id="ARBA00022448"/>
    </source>
</evidence>
<dbReference type="PANTHER" id="PTHR11058:SF9">
    <property type="entry name" value="NADH-UBIQUINONE OXIDOREDUCTASE CHAIN 3"/>
    <property type="match status" value="1"/>
</dbReference>
<comment type="catalytic activity">
    <reaction evidence="8 9">
        <text>a ubiquinone + NADH + 5 H(+)(in) = a ubiquinol + NAD(+) + 4 H(+)(out)</text>
        <dbReference type="Rhea" id="RHEA:29091"/>
        <dbReference type="Rhea" id="RHEA-COMP:9565"/>
        <dbReference type="Rhea" id="RHEA-COMP:9566"/>
        <dbReference type="ChEBI" id="CHEBI:15378"/>
        <dbReference type="ChEBI" id="CHEBI:16389"/>
        <dbReference type="ChEBI" id="CHEBI:17976"/>
        <dbReference type="ChEBI" id="CHEBI:57540"/>
        <dbReference type="ChEBI" id="CHEBI:57945"/>
        <dbReference type="EC" id="7.1.1.2"/>
    </reaction>
</comment>
<feature type="transmembrane region" description="Helical" evidence="9">
    <location>
        <begin position="89"/>
        <end position="108"/>
    </location>
</feature>
<gene>
    <name evidence="10" type="primary">ND3</name>
</gene>
<keyword evidence="5 9" id="KW-0812">Transmembrane</keyword>
<comment type="function">
    <text evidence="9">Core subunit of the mitochondrial membrane respiratory chain NADH dehydrogenase (Complex I) which catalyzes electron transfer from NADH through the respiratory chain, using ubiquinone as an electron acceptor. Essential for the catalytic activity of complex I.</text>
</comment>
<dbReference type="GO" id="GO:0008137">
    <property type="term" value="F:NADH dehydrogenase (ubiquinone) activity"/>
    <property type="evidence" value="ECO:0007669"/>
    <property type="project" value="UniProtKB-UniRule"/>
</dbReference>
<keyword evidence="6 9" id="KW-1133">Transmembrane helix</keyword>
<evidence type="ECO:0000256" key="5">
    <source>
        <dbReference type="ARBA" id="ARBA00022692"/>
    </source>
</evidence>
<dbReference type="PANTHER" id="PTHR11058">
    <property type="entry name" value="NADH-UBIQUINONE OXIDOREDUCTASE CHAIN 3"/>
    <property type="match status" value="1"/>
</dbReference>
<evidence type="ECO:0000256" key="3">
    <source>
        <dbReference type="ARBA" id="ARBA00021007"/>
    </source>
</evidence>
<feature type="transmembrane region" description="Helical" evidence="9">
    <location>
        <begin position="59"/>
        <end position="83"/>
    </location>
</feature>
<dbReference type="EC" id="7.1.1.2" evidence="9"/>
<organism evidence="10">
    <name type="scientific">Bombus hortorum</name>
    <name type="common">Small garden bumblebee</name>
    <dbReference type="NCBI Taxonomy" id="85660"/>
    <lineage>
        <taxon>Eukaryota</taxon>
        <taxon>Metazoa</taxon>
        <taxon>Ecdysozoa</taxon>
        <taxon>Arthropoda</taxon>
        <taxon>Hexapoda</taxon>
        <taxon>Insecta</taxon>
        <taxon>Pterygota</taxon>
        <taxon>Neoptera</taxon>
        <taxon>Endopterygota</taxon>
        <taxon>Hymenoptera</taxon>
        <taxon>Apocrita</taxon>
        <taxon>Aculeata</taxon>
        <taxon>Apoidea</taxon>
        <taxon>Anthophila</taxon>
        <taxon>Apidae</taxon>
        <taxon>Bombus</taxon>
        <taxon>Megabombus</taxon>
    </lineage>
</organism>
<protein>
    <recommendedName>
        <fullName evidence="3 9">NADH-ubiquinone oxidoreductase chain 3</fullName>
        <ecNumber evidence="9">7.1.1.2</ecNumber>
    </recommendedName>
</protein>
<keyword evidence="9" id="KW-0520">NAD</keyword>
<comment type="subcellular location">
    <subcellularLocation>
        <location evidence="1">Membrane</location>
    </subcellularLocation>
    <subcellularLocation>
        <location evidence="9">Mitochondrion membrane</location>
        <topology evidence="9">Multi-pass membrane protein</topology>
    </subcellularLocation>
</comment>
<evidence type="ECO:0000256" key="8">
    <source>
        <dbReference type="ARBA" id="ARBA00049551"/>
    </source>
</evidence>
<reference evidence="10" key="1">
    <citation type="submission" date="2015-06" db="EMBL/GenBank/DDBJ databases">
        <title>High-throughput detection of wild bee species with mitogenome skimming and resequencing (mt-S/R).</title>
        <authorList>
            <person name="Tang M."/>
            <person name="Hardman C."/>
            <person name="Ji Y."/>
            <person name="Meng G."/>
            <person name="Liu S."/>
            <person name="Tan M."/>
            <person name="Yang S."/>
            <person name="Yang C."/>
            <person name="Moss E."/>
            <person name="Nevard T."/>
            <person name="Potts S.G."/>
            <person name="Zhou X."/>
            <person name="Yu D.W."/>
        </authorList>
    </citation>
    <scope>NUCLEOTIDE SEQUENCE</scope>
</reference>
<keyword evidence="9" id="KW-0830">Ubiquinone</keyword>
<dbReference type="Pfam" id="PF00507">
    <property type="entry name" value="Oxidored_q4"/>
    <property type="match status" value="1"/>
</dbReference>
<feature type="transmembrane region" description="Helical" evidence="9">
    <location>
        <begin position="6"/>
        <end position="27"/>
    </location>
</feature>
<dbReference type="AlphaFoldDB" id="A0A0S2LTT8"/>
<keyword evidence="9" id="KW-1278">Translocase</keyword>
<evidence type="ECO:0000256" key="2">
    <source>
        <dbReference type="ARBA" id="ARBA00008472"/>
    </source>
</evidence>
<geneLocation type="mitochondrion" evidence="10"/>
<evidence type="ECO:0000313" key="10">
    <source>
        <dbReference type="EMBL" id="ALO64834.1"/>
    </source>
</evidence>
<dbReference type="InterPro" id="IPR038430">
    <property type="entry name" value="NDAH_ubi_oxred_su3_sf"/>
</dbReference>
<keyword evidence="9" id="KW-0679">Respiratory chain</keyword>
<accession>A0A0S2LTT8</accession>
<comment type="similarity">
    <text evidence="2 9">Belongs to the complex I subunit 3 family.</text>
</comment>
<keyword evidence="4 9" id="KW-0813">Transport</keyword>
<dbReference type="Gene3D" id="1.20.58.1610">
    <property type="entry name" value="NADH:ubiquinone/plastoquinone oxidoreductase, chain 3"/>
    <property type="match status" value="1"/>
</dbReference>
<dbReference type="EMBL" id="KT164676">
    <property type="protein sequence ID" value="ALO64834.1"/>
    <property type="molecule type" value="Genomic_DNA"/>
</dbReference>